<dbReference type="EMBL" id="AUWU02000001">
    <property type="protein sequence ID" value="KAH0577417.1"/>
    <property type="molecule type" value="Genomic_DNA"/>
</dbReference>
<evidence type="ECO:0000313" key="1">
    <source>
        <dbReference type="EMBL" id="EST47121.1"/>
    </source>
</evidence>
<proteinExistence type="predicted"/>
<reference evidence="2" key="2">
    <citation type="submission" date="2020-12" db="EMBL/GenBank/DDBJ databases">
        <title>New Spironucleus salmonicida genome in near-complete chromosomes.</title>
        <authorList>
            <person name="Xu F."/>
            <person name="Kurt Z."/>
            <person name="Jimenez-Gonzalez A."/>
            <person name="Astvaldsson A."/>
            <person name="Andersson J.O."/>
            <person name="Svard S.G."/>
        </authorList>
    </citation>
    <scope>NUCLEOTIDE SEQUENCE</scope>
    <source>
        <strain evidence="2">ATCC 50377</strain>
    </source>
</reference>
<evidence type="ECO:0000313" key="3">
    <source>
        <dbReference type="Proteomes" id="UP000018208"/>
    </source>
</evidence>
<dbReference type="AlphaFoldDB" id="V6LTT3"/>
<evidence type="ECO:0000313" key="2">
    <source>
        <dbReference type="EMBL" id="KAH0577417.1"/>
    </source>
</evidence>
<sequence length="53" mass="6301">MPIKFEDVVHVDPLSRTQRKQITAKTACQEVEKKVQQTKPHFYEDENAFKRKV</sequence>
<dbReference type="EMBL" id="KI546047">
    <property type="protein sequence ID" value="EST47121.1"/>
    <property type="molecule type" value="Genomic_DNA"/>
</dbReference>
<dbReference type="Proteomes" id="UP000018208">
    <property type="component" value="Unassembled WGS sequence"/>
</dbReference>
<protein>
    <submittedName>
        <fullName evidence="1">Uncharacterized protein</fullName>
    </submittedName>
</protein>
<gene>
    <name evidence="1" type="ORF">SS50377_12830</name>
    <name evidence="2" type="ORF">SS50377_20770</name>
</gene>
<accession>V6LTT3</accession>
<reference evidence="1 2" key="1">
    <citation type="journal article" date="2014" name="PLoS Genet.">
        <title>The Genome of Spironucleus salmonicida Highlights a Fish Pathogen Adapted to Fluctuating Environments.</title>
        <authorList>
            <person name="Xu F."/>
            <person name="Jerlstrom-Hultqvist J."/>
            <person name="Einarsson E."/>
            <person name="Astvaldsson A."/>
            <person name="Svard S.G."/>
            <person name="Andersson J.O."/>
        </authorList>
    </citation>
    <scope>NUCLEOTIDE SEQUENCE</scope>
    <source>
        <strain evidence="2">ATCC 50377</strain>
    </source>
</reference>
<keyword evidence="3" id="KW-1185">Reference proteome</keyword>
<dbReference type="VEuPathDB" id="GiardiaDB:SS50377_20770"/>
<name>V6LTT3_9EUKA</name>
<organism evidence="1">
    <name type="scientific">Spironucleus salmonicida</name>
    <dbReference type="NCBI Taxonomy" id="348837"/>
    <lineage>
        <taxon>Eukaryota</taxon>
        <taxon>Metamonada</taxon>
        <taxon>Diplomonadida</taxon>
        <taxon>Hexamitidae</taxon>
        <taxon>Hexamitinae</taxon>
        <taxon>Spironucleus</taxon>
    </lineage>
</organism>